<dbReference type="PANTHER" id="PTHR45642:SF135">
    <property type="entry name" value="GDSL ESTERASE_LIPASE EXL2"/>
    <property type="match status" value="1"/>
</dbReference>
<accession>A0A5C7H6I5</accession>
<protein>
    <submittedName>
        <fullName evidence="4">Uncharacterized protein</fullName>
    </submittedName>
</protein>
<dbReference type="InterPro" id="IPR008265">
    <property type="entry name" value="Lipase_GDSL_AS"/>
</dbReference>
<dbReference type="InterPro" id="IPR036514">
    <property type="entry name" value="SGNH_hydro_sf"/>
</dbReference>
<feature type="transmembrane region" description="Helical" evidence="2">
    <location>
        <begin position="88"/>
        <end position="110"/>
    </location>
</feature>
<dbReference type="EMBL" id="VAHF01000010">
    <property type="protein sequence ID" value="TXG52022.1"/>
    <property type="molecule type" value="Genomic_DNA"/>
</dbReference>
<keyword evidence="2" id="KW-0812">Transmembrane</keyword>
<keyword evidence="5" id="KW-1185">Reference proteome</keyword>
<evidence type="ECO:0000256" key="1">
    <source>
        <dbReference type="ARBA" id="ARBA00008668"/>
    </source>
</evidence>
<dbReference type="PROSITE" id="PS01098">
    <property type="entry name" value="LIPASE_GDSL_SER"/>
    <property type="match status" value="1"/>
</dbReference>
<feature type="signal peptide" evidence="3">
    <location>
        <begin position="1"/>
        <end position="30"/>
    </location>
</feature>
<dbReference type="OrthoDB" id="1600564at2759"/>
<evidence type="ECO:0000313" key="4">
    <source>
        <dbReference type="EMBL" id="TXG52022.1"/>
    </source>
</evidence>
<dbReference type="InterPro" id="IPR001087">
    <property type="entry name" value="GDSL"/>
</dbReference>
<reference evidence="5" key="1">
    <citation type="journal article" date="2019" name="Gigascience">
        <title>De novo genome assembly of the endangered Acer yangbiense, a plant species with extremely small populations endemic to Yunnan Province, China.</title>
        <authorList>
            <person name="Yang J."/>
            <person name="Wariss H.M."/>
            <person name="Tao L."/>
            <person name="Zhang R."/>
            <person name="Yun Q."/>
            <person name="Hollingsworth P."/>
            <person name="Dao Z."/>
            <person name="Luo G."/>
            <person name="Guo H."/>
            <person name="Ma Y."/>
            <person name="Sun W."/>
        </authorList>
    </citation>
    <scope>NUCLEOTIDE SEQUENCE [LARGE SCALE GENOMIC DNA]</scope>
    <source>
        <strain evidence="5">cv. Malutang</strain>
    </source>
</reference>
<name>A0A5C7H6I5_9ROSI</name>
<keyword evidence="3" id="KW-0732">Signal</keyword>
<dbReference type="Pfam" id="PF00657">
    <property type="entry name" value="Lipase_GDSL"/>
    <property type="match status" value="1"/>
</dbReference>
<organism evidence="4 5">
    <name type="scientific">Acer yangbiense</name>
    <dbReference type="NCBI Taxonomy" id="1000413"/>
    <lineage>
        <taxon>Eukaryota</taxon>
        <taxon>Viridiplantae</taxon>
        <taxon>Streptophyta</taxon>
        <taxon>Embryophyta</taxon>
        <taxon>Tracheophyta</taxon>
        <taxon>Spermatophyta</taxon>
        <taxon>Magnoliopsida</taxon>
        <taxon>eudicotyledons</taxon>
        <taxon>Gunneridae</taxon>
        <taxon>Pentapetalae</taxon>
        <taxon>rosids</taxon>
        <taxon>malvids</taxon>
        <taxon>Sapindales</taxon>
        <taxon>Sapindaceae</taxon>
        <taxon>Hippocastanoideae</taxon>
        <taxon>Acereae</taxon>
        <taxon>Acer</taxon>
    </lineage>
</organism>
<dbReference type="Gene3D" id="3.40.50.1110">
    <property type="entry name" value="SGNH hydrolase"/>
    <property type="match status" value="1"/>
</dbReference>
<dbReference type="GO" id="GO:0006629">
    <property type="term" value="P:lipid metabolic process"/>
    <property type="evidence" value="ECO:0007669"/>
    <property type="project" value="InterPro"/>
</dbReference>
<dbReference type="GO" id="GO:0016298">
    <property type="term" value="F:lipase activity"/>
    <property type="evidence" value="ECO:0007669"/>
    <property type="project" value="InterPro"/>
</dbReference>
<dbReference type="PANTHER" id="PTHR45642">
    <property type="entry name" value="GDSL ESTERASE/LIPASE EXL3"/>
    <property type="match status" value="1"/>
</dbReference>
<keyword evidence="2" id="KW-0472">Membrane</keyword>
<comment type="similarity">
    <text evidence="1">Belongs to the 'GDSL' lipolytic enzyme family.</text>
</comment>
<evidence type="ECO:0000256" key="2">
    <source>
        <dbReference type="SAM" id="Phobius"/>
    </source>
</evidence>
<comment type="caution">
    <text evidence="4">The sequence shown here is derived from an EMBL/GenBank/DDBJ whole genome shotgun (WGS) entry which is preliminary data.</text>
</comment>
<evidence type="ECO:0000256" key="3">
    <source>
        <dbReference type="SAM" id="SignalP"/>
    </source>
</evidence>
<dbReference type="InterPro" id="IPR050592">
    <property type="entry name" value="GDSL_lipolytic_enzyme"/>
</dbReference>
<dbReference type="GO" id="GO:0005576">
    <property type="term" value="C:extracellular region"/>
    <property type="evidence" value="ECO:0007669"/>
    <property type="project" value="TreeGrafter"/>
</dbReference>
<gene>
    <name evidence="4" type="ORF">EZV62_021191</name>
</gene>
<feature type="chain" id="PRO_5022869965" evidence="3">
    <location>
        <begin position="31"/>
        <end position="241"/>
    </location>
</feature>
<evidence type="ECO:0000313" key="5">
    <source>
        <dbReference type="Proteomes" id="UP000323000"/>
    </source>
</evidence>
<proteinExistence type="inferred from homology"/>
<dbReference type="Proteomes" id="UP000323000">
    <property type="component" value="Chromosome 10"/>
</dbReference>
<keyword evidence="2" id="KW-1133">Transmembrane helix</keyword>
<feature type="transmembrane region" description="Helical" evidence="2">
    <location>
        <begin position="217"/>
        <end position="240"/>
    </location>
</feature>
<sequence>MKLYSSSSSSSSSIFLSSLFVFILFRNVEAVGNNAFPAVIMFGDSIVDTGNNNNLNSPTKSNFPPYGRDFMGGVPTGRFSNGKVPSDFLGLTTFFILISFNFYSFFFFFFSVEELGIKELLPAYLDPNLKPEDLLTGVSFASGGSGYDPATAKLEVATPLFNQLQQFQEYKEKLKVIAGEEGTNTILSKSLFVVVASSNDIANTYFNFRIREFQFNLFTYTDLLVGSASTFLQVLTLFMIL</sequence>
<dbReference type="AlphaFoldDB" id="A0A5C7H6I5"/>